<comment type="cofactor">
    <cofactor evidence="1">
        <name>thiamine diphosphate</name>
        <dbReference type="ChEBI" id="CHEBI:58937"/>
    </cofactor>
</comment>
<dbReference type="CDD" id="cd02000">
    <property type="entry name" value="TPP_E1_PDC_ADC_BCADC"/>
    <property type="match status" value="1"/>
</dbReference>
<dbReference type="Pfam" id="PF00676">
    <property type="entry name" value="E1_dh"/>
    <property type="match status" value="1"/>
</dbReference>
<evidence type="ECO:0000313" key="6">
    <source>
        <dbReference type="Proteomes" id="UP000275225"/>
    </source>
</evidence>
<evidence type="ECO:0000259" key="4">
    <source>
        <dbReference type="Pfam" id="PF00676"/>
    </source>
</evidence>
<dbReference type="Proteomes" id="UP000275225">
    <property type="component" value="Unassembled WGS sequence"/>
</dbReference>
<dbReference type="EMBL" id="RQJX01000008">
    <property type="protein sequence ID" value="RQN08144.1"/>
    <property type="molecule type" value="Genomic_DNA"/>
</dbReference>
<evidence type="ECO:0000256" key="2">
    <source>
        <dbReference type="ARBA" id="ARBA00023002"/>
    </source>
</evidence>
<dbReference type="GO" id="GO:0000287">
    <property type="term" value="F:magnesium ion binding"/>
    <property type="evidence" value="ECO:0007669"/>
    <property type="project" value="UniProtKB-ARBA"/>
</dbReference>
<dbReference type="Gene3D" id="3.40.50.970">
    <property type="match status" value="1"/>
</dbReference>
<evidence type="ECO:0000256" key="1">
    <source>
        <dbReference type="ARBA" id="ARBA00001964"/>
    </source>
</evidence>
<comment type="caution">
    <text evidence="5">The sequence shown here is derived from an EMBL/GenBank/DDBJ whole genome shotgun (WGS) entry which is preliminary data.</text>
</comment>
<reference evidence="5 6" key="1">
    <citation type="submission" date="2018-11" db="EMBL/GenBank/DDBJ databases">
        <authorList>
            <person name="Li F."/>
        </authorList>
    </citation>
    <scope>NUCLEOTIDE SEQUENCE [LARGE SCALE GENOMIC DNA]</scope>
    <source>
        <strain evidence="5 6">YS17T</strain>
    </source>
</reference>
<sequence length="377" mass="41056">MTLPMTPQPGALAGEHELVQLLSPDGTRRHDPRFPDDDVEREQVEGWYRDLVLTRRIDTEAFALQRHGELGLWPPALGQEAAQVGSGRALRPQDFAFPTYRDHGVAYCRGVDPTQLLGLFRGTELGSWDPQEHRYGLPQIIIGAQTLHATGYAMGLLLDGAVGHGDPERDAATIAYLGDGATSQGDVAESFVWAASYQAPVVFFCQNNQYAISVPLERQTRVPIAQRAAGFGFEGIRVDGNDVLACHAVTRAALQKARDGGGPTLIEAVTYRMGAHTTSDDPTRYRTADETEQWKAKDPIARVRAYLEAEGATPDFFASVEAEADQLGARLREACAQLPEPDLADLFSSVHTDLPPELAAQRDDAVAWQALDERGAA</sequence>
<evidence type="ECO:0000313" key="5">
    <source>
        <dbReference type="EMBL" id="RQN08144.1"/>
    </source>
</evidence>
<keyword evidence="5" id="KW-0670">Pyruvate</keyword>
<dbReference type="GO" id="GO:0009083">
    <property type="term" value="P:branched-chain amino acid catabolic process"/>
    <property type="evidence" value="ECO:0007669"/>
    <property type="project" value="TreeGrafter"/>
</dbReference>
<dbReference type="InterPro" id="IPR017596">
    <property type="entry name" value="PdhA/BkdA"/>
</dbReference>
<dbReference type="InterPro" id="IPR050771">
    <property type="entry name" value="Alpha-ketoacid_DH_E1_comp"/>
</dbReference>
<dbReference type="SUPFAM" id="SSF52518">
    <property type="entry name" value="Thiamin diphosphate-binding fold (THDP-binding)"/>
    <property type="match status" value="1"/>
</dbReference>
<keyword evidence="6" id="KW-1185">Reference proteome</keyword>
<evidence type="ECO:0000256" key="3">
    <source>
        <dbReference type="ARBA" id="ARBA00023052"/>
    </source>
</evidence>
<keyword evidence="3" id="KW-0786">Thiamine pyrophosphate</keyword>
<dbReference type="InterPro" id="IPR029061">
    <property type="entry name" value="THDP-binding"/>
</dbReference>
<protein>
    <submittedName>
        <fullName evidence="5">Pyruvate dehydrogenase (Acetyl-transferring) E1 component subunit alpha</fullName>
    </submittedName>
</protein>
<name>A0A3N6YEB5_9ACTN</name>
<dbReference type="PANTHER" id="PTHR43380">
    <property type="entry name" value="2-OXOISOVALERATE DEHYDROGENASE SUBUNIT ALPHA, MITOCHONDRIAL"/>
    <property type="match status" value="1"/>
</dbReference>
<organism evidence="5 6">
    <name type="scientific">Aeromicrobium camelliae</name>
    <dbReference type="NCBI Taxonomy" id="1538144"/>
    <lineage>
        <taxon>Bacteria</taxon>
        <taxon>Bacillati</taxon>
        <taxon>Actinomycetota</taxon>
        <taxon>Actinomycetes</taxon>
        <taxon>Propionibacteriales</taxon>
        <taxon>Nocardioidaceae</taxon>
        <taxon>Aeromicrobium</taxon>
    </lineage>
</organism>
<dbReference type="RefSeq" id="WP_124236540.1">
    <property type="nucleotide sequence ID" value="NZ_JBHUFI010000006.1"/>
</dbReference>
<feature type="domain" description="Dehydrogenase E1 component" evidence="4">
    <location>
        <begin position="51"/>
        <end position="314"/>
    </location>
</feature>
<gene>
    <name evidence="5" type="primary">pdhA</name>
    <name evidence="5" type="ORF">EHW97_07450</name>
</gene>
<dbReference type="InterPro" id="IPR001017">
    <property type="entry name" value="DH_E1"/>
</dbReference>
<dbReference type="PANTHER" id="PTHR43380:SF1">
    <property type="entry name" value="2-OXOISOVALERATE DEHYDROGENASE SUBUNIT ALPHA, MITOCHONDRIAL"/>
    <property type="match status" value="1"/>
</dbReference>
<keyword evidence="2" id="KW-0560">Oxidoreductase</keyword>
<accession>A0A3N6YEB5</accession>
<dbReference type="GO" id="GO:0016624">
    <property type="term" value="F:oxidoreductase activity, acting on the aldehyde or oxo group of donors, disulfide as acceptor"/>
    <property type="evidence" value="ECO:0007669"/>
    <property type="project" value="InterPro"/>
</dbReference>
<dbReference type="AlphaFoldDB" id="A0A3N6YEB5"/>
<dbReference type="NCBIfam" id="TIGR03181">
    <property type="entry name" value="PDH_E1_alph_x"/>
    <property type="match status" value="1"/>
</dbReference>
<proteinExistence type="predicted"/>
<dbReference type="OrthoDB" id="9766715at2"/>